<evidence type="ECO:0000256" key="4">
    <source>
        <dbReference type="ARBA" id="ARBA00022840"/>
    </source>
</evidence>
<dbReference type="SUPFAM" id="SSF52540">
    <property type="entry name" value="P-loop containing nucleoside triphosphate hydrolases"/>
    <property type="match status" value="1"/>
</dbReference>
<dbReference type="AlphaFoldDB" id="A0A855X5I8"/>
<evidence type="ECO:0000256" key="1">
    <source>
        <dbReference type="ARBA" id="ARBA00005417"/>
    </source>
</evidence>
<dbReference type="InterPro" id="IPR003593">
    <property type="entry name" value="AAA+_ATPase"/>
</dbReference>
<comment type="similarity">
    <text evidence="1">Belongs to the ABC transporter superfamily.</text>
</comment>
<dbReference type="PROSITE" id="PS00211">
    <property type="entry name" value="ABC_TRANSPORTER_1"/>
    <property type="match status" value="1"/>
</dbReference>
<dbReference type="GO" id="GO:0005524">
    <property type="term" value="F:ATP binding"/>
    <property type="evidence" value="ECO:0007669"/>
    <property type="project" value="UniProtKB-KW"/>
</dbReference>
<dbReference type="PANTHER" id="PTHR43335:SF2">
    <property type="entry name" value="ABC TRANSPORTER, ATP-BINDING PROTEIN"/>
    <property type="match status" value="1"/>
</dbReference>
<dbReference type="Gene3D" id="3.40.50.300">
    <property type="entry name" value="P-loop containing nucleotide triphosphate hydrolases"/>
    <property type="match status" value="1"/>
</dbReference>
<keyword evidence="3" id="KW-0547">Nucleotide-binding</keyword>
<dbReference type="Pfam" id="PF00005">
    <property type="entry name" value="ABC_tran"/>
    <property type="match status" value="1"/>
</dbReference>
<protein>
    <recommendedName>
        <fullName evidence="5">ABC transporter domain-containing protein</fullName>
    </recommendedName>
</protein>
<reference evidence="6 7" key="1">
    <citation type="journal article" date="2018" name="ISME J.">
        <title>A methanotrophic archaeon couples anaerobic oxidation of methane to Fe(III) reduction.</title>
        <authorList>
            <person name="Cai C."/>
            <person name="Leu A.O."/>
            <person name="Xie G.J."/>
            <person name="Guo J."/>
            <person name="Feng Y."/>
            <person name="Zhao J.X."/>
            <person name="Tyson G.W."/>
            <person name="Yuan Z."/>
            <person name="Hu S."/>
        </authorList>
    </citation>
    <scope>NUCLEOTIDE SEQUENCE [LARGE SCALE GENOMIC DNA]</scope>
    <source>
        <strain evidence="6">FeB_12</strain>
    </source>
</reference>
<evidence type="ECO:0000313" key="7">
    <source>
        <dbReference type="Proteomes" id="UP000250918"/>
    </source>
</evidence>
<dbReference type="GO" id="GO:0016887">
    <property type="term" value="F:ATP hydrolysis activity"/>
    <property type="evidence" value="ECO:0007669"/>
    <property type="project" value="InterPro"/>
</dbReference>
<comment type="caution">
    <text evidence="6">The sequence shown here is derived from an EMBL/GenBank/DDBJ whole genome shotgun (WGS) entry which is preliminary data.</text>
</comment>
<sequence length="310" mass="34247">MNIIEVGELTKVYDSRSRRGGVVALDRVALQIQTGEIFGLLGPNGAGKTTLFKLLLGLVAPSSGDIQLCGYTAGDPRSRQKVGYLPENPRFPGYLTGRALLKLAGRLHGLSGEEIDARIILLLQLVDMEKWADTKIRKYSKGMIQRIGLAQSLMPDPELLLLDEPTDGIDPVGKVEFRQIFLRLKGEGRTVVLNSHLLSEVELAADRVGILNRGKLVKLGSIEALTSKQSQFEIEADFGDELIDIPSEMGTKLFLSAQKLVVEMRHDEDINFVIDQIRSKRISIRSVKPIRVSLEQSFFETVTDLPQGLA</sequence>
<evidence type="ECO:0000313" key="6">
    <source>
        <dbReference type="EMBL" id="PWB72028.1"/>
    </source>
</evidence>
<keyword evidence="4" id="KW-0067">ATP-binding</keyword>
<organism evidence="6 7">
    <name type="scientific">candidate division GN15 bacterium</name>
    <dbReference type="NCBI Taxonomy" id="2072418"/>
    <lineage>
        <taxon>Bacteria</taxon>
        <taxon>candidate division GN15</taxon>
    </lineage>
</organism>
<evidence type="ECO:0000259" key="5">
    <source>
        <dbReference type="PROSITE" id="PS50893"/>
    </source>
</evidence>
<dbReference type="InterPro" id="IPR027417">
    <property type="entry name" value="P-loop_NTPase"/>
</dbReference>
<keyword evidence="2" id="KW-0813">Transport</keyword>
<dbReference type="SMART" id="SM00382">
    <property type="entry name" value="AAA"/>
    <property type="match status" value="1"/>
</dbReference>
<dbReference type="PROSITE" id="PS50893">
    <property type="entry name" value="ABC_TRANSPORTER_2"/>
    <property type="match status" value="1"/>
</dbReference>
<dbReference type="Proteomes" id="UP000250918">
    <property type="component" value="Unassembled WGS sequence"/>
</dbReference>
<dbReference type="PANTHER" id="PTHR43335">
    <property type="entry name" value="ABC TRANSPORTER, ATP-BINDING PROTEIN"/>
    <property type="match status" value="1"/>
</dbReference>
<feature type="domain" description="ABC transporter" evidence="5">
    <location>
        <begin position="4"/>
        <end position="238"/>
    </location>
</feature>
<name>A0A855X5I8_9BACT</name>
<proteinExistence type="inferred from homology"/>
<dbReference type="EMBL" id="PQAP01000097">
    <property type="protein sequence ID" value="PWB72028.1"/>
    <property type="molecule type" value="Genomic_DNA"/>
</dbReference>
<evidence type="ECO:0000256" key="3">
    <source>
        <dbReference type="ARBA" id="ARBA00022741"/>
    </source>
</evidence>
<evidence type="ECO:0000256" key="2">
    <source>
        <dbReference type="ARBA" id="ARBA00022448"/>
    </source>
</evidence>
<gene>
    <name evidence="6" type="ORF">C3F09_07185</name>
</gene>
<dbReference type="CDD" id="cd03230">
    <property type="entry name" value="ABC_DR_subfamily_A"/>
    <property type="match status" value="1"/>
</dbReference>
<dbReference type="InterPro" id="IPR003439">
    <property type="entry name" value="ABC_transporter-like_ATP-bd"/>
</dbReference>
<accession>A0A855X5I8</accession>
<dbReference type="InterPro" id="IPR017871">
    <property type="entry name" value="ABC_transporter-like_CS"/>
</dbReference>